<evidence type="ECO:0000313" key="3">
    <source>
        <dbReference type="EMBL" id="VUZ41994.1"/>
    </source>
</evidence>
<dbReference type="Pfam" id="PF00098">
    <property type="entry name" value="zf-CCHC"/>
    <property type="match status" value="4"/>
</dbReference>
<dbReference type="InterPro" id="IPR001878">
    <property type="entry name" value="Znf_CCHC"/>
</dbReference>
<dbReference type="SMART" id="SM00343">
    <property type="entry name" value="ZnF_C2HC"/>
    <property type="match status" value="4"/>
</dbReference>
<proteinExistence type="predicted"/>
<organism evidence="3 4">
    <name type="scientific">Hymenolepis diminuta</name>
    <name type="common">Rat tapeworm</name>
    <dbReference type="NCBI Taxonomy" id="6216"/>
    <lineage>
        <taxon>Eukaryota</taxon>
        <taxon>Metazoa</taxon>
        <taxon>Spiralia</taxon>
        <taxon>Lophotrochozoa</taxon>
        <taxon>Platyhelminthes</taxon>
        <taxon>Cestoda</taxon>
        <taxon>Eucestoda</taxon>
        <taxon>Cyclophyllidea</taxon>
        <taxon>Hymenolepididae</taxon>
        <taxon>Hymenolepis</taxon>
    </lineage>
</organism>
<keyword evidence="1" id="KW-0863">Zinc-finger</keyword>
<evidence type="ECO:0000256" key="1">
    <source>
        <dbReference type="PROSITE-ProRule" id="PRU00047"/>
    </source>
</evidence>
<reference evidence="3 4" key="1">
    <citation type="submission" date="2019-07" db="EMBL/GenBank/DDBJ databases">
        <authorList>
            <person name="Jastrzebski P J."/>
            <person name="Paukszto L."/>
            <person name="Jastrzebski P J."/>
        </authorList>
    </citation>
    <scope>NUCLEOTIDE SEQUENCE [LARGE SCALE GENOMIC DNA]</scope>
    <source>
        <strain evidence="3 4">WMS-il1</strain>
    </source>
</reference>
<feature type="domain" description="CCHC-type" evidence="2">
    <location>
        <begin position="105"/>
        <end position="118"/>
    </location>
</feature>
<name>A0A564Y665_HYMDI</name>
<keyword evidence="4" id="KW-1185">Reference proteome</keyword>
<evidence type="ECO:0000313" key="4">
    <source>
        <dbReference type="Proteomes" id="UP000321570"/>
    </source>
</evidence>
<dbReference type="GO" id="GO:0008270">
    <property type="term" value="F:zinc ion binding"/>
    <property type="evidence" value="ECO:0007669"/>
    <property type="project" value="UniProtKB-KW"/>
</dbReference>
<feature type="domain" description="CCHC-type" evidence="2">
    <location>
        <begin position="158"/>
        <end position="173"/>
    </location>
</feature>
<dbReference type="InterPro" id="IPR036875">
    <property type="entry name" value="Znf_CCHC_sf"/>
</dbReference>
<dbReference type="SUPFAM" id="SSF57756">
    <property type="entry name" value="Retrovirus zinc finger-like domains"/>
    <property type="match status" value="2"/>
</dbReference>
<accession>A0A564Y665</accession>
<dbReference type="PROSITE" id="PS50158">
    <property type="entry name" value="ZF_CCHC"/>
    <property type="match status" value="4"/>
</dbReference>
<keyword evidence="1" id="KW-0479">Metal-binding</keyword>
<dbReference type="FunFam" id="4.10.60.10:FF:000034">
    <property type="entry name" value="Universal minicircle sequence binding protein (UMSBP), putative"/>
    <property type="match status" value="1"/>
</dbReference>
<keyword evidence="1" id="KW-0862">Zinc</keyword>
<gene>
    <name evidence="3" type="ORF">WMSIL1_LOCUS2701</name>
</gene>
<dbReference type="PANTHER" id="PTHR23002">
    <property type="entry name" value="ZINC FINGER CCHC DOMAIN CONTAINING PROTEIN"/>
    <property type="match status" value="1"/>
</dbReference>
<dbReference type="Gene3D" id="4.10.60.10">
    <property type="entry name" value="Zinc finger, CCHC-type"/>
    <property type="match status" value="4"/>
</dbReference>
<dbReference type="Proteomes" id="UP000321570">
    <property type="component" value="Unassembled WGS sequence"/>
</dbReference>
<evidence type="ECO:0000259" key="2">
    <source>
        <dbReference type="PROSITE" id="PS50158"/>
    </source>
</evidence>
<protein>
    <recommendedName>
        <fullName evidence="2">CCHC-type domain-containing protein</fullName>
    </recommendedName>
</protein>
<dbReference type="EMBL" id="CABIJS010000077">
    <property type="protein sequence ID" value="VUZ41994.1"/>
    <property type="molecule type" value="Genomic_DNA"/>
</dbReference>
<dbReference type="InterPro" id="IPR051714">
    <property type="entry name" value="Znf_CCHC_NABP"/>
</dbReference>
<dbReference type="GO" id="GO:0003676">
    <property type="term" value="F:nucleic acid binding"/>
    <property type="evidence" value="ECO:0007669"/>
    <property type="project" value="InterPro"/>
</dbReference>
<dbReference type="AlphaFoldDB" id="A0A564Y665"/>
<feature type="domain" description="CCHC-type" evidence="2">
    <location>
        <begin position="179"/>
        <end position="193"/>
    </location>
</feature>
<sequence length="194" mass="20653">MVTLLETVLKAALVAVDVAVDEVVALAVDMAVMEATVVVAVAIVILSILPDWLAGGGGSLCLKCFQVSRPRPFKRRCSWEGCEHVLVREMFFVLIKIVFVAADGCYTCGEPGHIARNCTGMRNSNNGNSGSGGRSCYTCGEEGHISRDCPRGGSKVQCYRCRGFGHFSRDCTQSGGPVCYNCNGVGHIASQCPP</sequence>
<feature type="domain" description="CCHC-type" evidence="2">
    <location>
        <begin position="136"/>
        <end position="151"/>
    </location>
</feature>